<protein>
    <submittedName>
        <fullName evidence="1">Plasmid SOS inhibition protein A</fullName>
    </submittedName>
</protein>
<gene>
    <name evidence="1" type="ORF">G0D17_23800</name>
</gene>
<dbReference type="AlphaFoldDB" id="A0A702AZM7"/>
<dbReference type="EMBL" id="DAAMHI010000036">
    <property type="protein sequence ID" value="HAC6665394.1"/>
    <property type="molecule type" value="Genomic_DNA"/>
</dbReference>
<reference evidence="1" key="2">
    <citation type="submission" date="2018-07" db="EMBL/GenBank/DDBJ databases">
        <authorList>
            <consortium name="NCBI Pathogen Detection Project"/>
        </authorList>
    </citation>
    <scope>NUCLEOTIDE SEQUENCE</scope>
    <source>
        <strain evidence="1">M202</strain>
    </source>
</reference>
<evidence type="ECO:0000313" key="1">
    <source>
        <dbReference type="EMBL" id="HAC6665394.1"/>
    </source>
</evidence>
<organism evidence="1">
    <name type="scientific">Salmonella enterica subsp. enterica serovar Bareilly</name>
    <dbReference type="NCBI Taxonomy" id="58096"/>
    <lineage>
        <taxon>Bacteria</taxon>
        <taxon>Pseudomonadati</taxon>
        <taxon>Pseudomonadota</taxon>
        <taxon>Gammaproteobacteria</taxon>
        <taxon>Enterobacterales</taxon>
        <taxon>Enterobacteriaceae</taxon>
        <taxon>Salmonella</taxon>
    </lineage>
</organism>
<feature type="non-terminal residue" evidence="1">
    <location>
        <position position="1"/>
    </location>
</feature>
<dbReference type="InterPro" id="IPR009713">
    <property type="entry name" value="Uncharacterised_PsiA"/>
</dbReference>
<name>A0A702AZM7_SALET</name>
<comment type="caution">
    <text evidence="1">The sequence shown here is derived from an EMBL/GenBank/DDBJ whole genome shotgun (WGS) entry which is preliminary data.</text>
</comment>
<dbReference type="Pfam" id="PF06952">
    <property type="entry name" value="PsiA"/>
    <property type="match status" value="1"/>
</dbReference>
<reference evidence="1" key="1">
    <citation type="journal article" date="2018" name="Genome Biol.">
        <title>SKESA: strategic k-mer extension for scrupulous assemblies.</title>
        <authorList>
            <person name="Souvorov A."/>
            <person name="Agarwala R."/>
            <person name="Lipman D.J."/>
        </authorList>
    </citation>
    <scope>NUCLEOTIDE SEQUENCE</scope>
    <source>
        <strain evidence="1">M202</strain>
    </source>
</reference>
<accession>A0A702AZM7</accession>
<sequence length="50" mass="6231">LDWLRDSDEPLYNVMYEIWFIVRENPVYVREAERWQVPNKLTNRRPGRLP</sequence>
<proteinExistence type="predicted"/>